<protein>
    <submittedName>
        <fullName evidence="2">NAD(P)-binding protein</fullName>
    </submittedName>
</protein>
<dbReference type="AlphaFoldDB" id="A0A9P4K3L6"/>
<proteinExistence type="predicted"/>
<keyword evidence="3" id="KW-1185">Reference proteome</keyword>
<gene>
    <name evidence="2" type="ORF">CC78DRAFT_535197</name>
</gene>
<dbReference type="SUPFAM" id="SSF50129">
    <property type="entry name" value="GroES-like"/>
    <property type="match status" value="1"/>
</dbReference>
<comment type="caution">
    <text evidence="2">The sequence shown here is derived from an EMBL/GenBank/DDBJ whole genome shotgun (WGS) entry which is preliminary data.</text>
</comment>
<dbReference type="InterPro" id="IPR013154">
    <property type="entry name" value="ADH-like_N"/>
</dbReference>
<dbReference type="GO" id="GO:0016491">
    <property type="term" value="F:oxidoreductase activity"/>
    <property type="evidence" value="ECO:0007669"/>
    <property type="project" value="InterPro"/>
</dbReference>
<dbReference type="InterPro" id="IPR013149">
    <property type="entry name" value="ADH-like_C"/>
</dbReference>
<dbReference type="EMBL" id="ML986646">
    <property type="protein sequence ID" value="KAF2261967.1"/>
    <property type="molecule type" value="Genomic_DNA"/>
</dbReference>
<evidence type="ECO:0000313" key="2">
    <source>
        <dbReference type="EMBL" id="KAF2261967.1"/>
    </source>
</evidence>
<dbReference type="PANTHER" id="PTHR45033">
    <property type="match status" value="1"/>
</dbReference>
<organism evidence="2 3">
    <name type="scientific">Lojkania enalia</name>
    <dbReference type="NCBI Taxonomy" id="147567"/>
    <lineage>
        <taxon>Eukaryota</taxon>
        <taxon>Fungi</taxon>
        <taxon>Dikarya</taxon>
        <taxon>Ascomycota</taxon>
        <taxon>Pezizomycotina</taxon>
        <taxon>Dothideomycetes</taxon>
        <taxon>Pleosporomycetidae</taxon>
        <taxon>Pleosporales</taxon>
        <taxon>Pleosporales incertae sedis</taxon>
        <taxon>Lojkania</taxon>
    </lineage>
</organism>
<dbReference type="Gene3D" id="3.40.50.720">
    <property type="entry name" value="NAD(P)-binding Rossmann-like Domain"/>
    <property type="match status" value="1"/>
</dbReference>
<accession>A0A9P4K3L6</accession>
<dbReference type="InterPro" id="IPR052711">
    <property type="entry name" value="Zinc_ADH-like"/>
</dbReference>
<dbReference type="InterPro" id="IPR036291">
    <property type="entry name" value="NAD(P)-bd_dom_sf"/>
</dbReference>
<dbReference type="Pfam" id="PF08240">
    <property type="entry name" value="ADH_N"/>
    <property type="match status" value="1"/>
</dbReference>
<evidence type="ECO:0000313" key="3">
    <source>
        <dbReference type="Proteomes" id="UP000800093"/>
    </source>
</evidence>
<dbReference type="SMART" id="SM00829">
    <property type="entry name" value="PKS_ER"/>
    <property type="match status" value="1"/>
</dbReference>
<feature type="domain" description="Enoyl reductase (ER)" evidence="1">
    <location>
        <begin position="57"/>
        <end position="364"/>
    </location>
</feature>
<reference evidence="3" key="1">
    <citation type="journal article" date="2020" name="Stud. Mycol.">
        <title>101 Dothideomycetes genomes: A test case for predicting lifestyles and emergence of pathogens.</title>
        <authorList>
            <person name="Haridas S."/>
            <person name="Albert R."/>
            <person name="Binder M."/>
            <person name="Bloem J."/>
            <person name="LaButti K."/>
            <person name="Salamov A."/>
            <person name="Andreopoulos B."/>
            <person name="Baker S."/>
            <person name="Barry K."/>
            <person name="Bills G."/>
            <person name="Bluhm B."/>
            <person name="Cannon C."/>
            <person name="Castanera R."/>
            <person name="Culley D."/>
            <person name="Daum C."/>
            <person name="Ezra D."/>
            <person name="Gonzalez J."/>
            <person name="Henrissat B."/>
            <person name="Kuo A."/>
            <person name="Liang C."/>
            <person name="Lipzen A."/>
            <person name="Lutzoni F."/>
            <person name="Magnuson J."/>
            <person name="Mondo S."/>
            <person name="Nolan M."/>
            <person name="Ohm R."/>
            <person name="Pangilinan J."/>
            <person name="Park H.-J."/>
            <person name="Ramirez L."/>
            <person name="Alfaro M."/>
            <person name="Sun H."/>
            <person name="Tritt A."/>
            <person name="Yoshinaga Y."/>
            <person name="Zwiers L.-H."/>
            <person name="Turgeon B."/>
            <person name="Goodwin S."/>
            <person name="Spatafora J."/>
            <person name="Crous P."/>
            <person name="Grigoriev I."/>
        </authorList>
    </citation>
    <scope>NUCLEOTIDE SEQUENCE [LARGE SCALE GENOMIC DNA]</scope>
    <source>
        <strain evidence="3">CBS 304.66</strain>
    </source>
</reference>
<dbReference type="PANTHER" id="PTHR45033:SF3">
    <property type="entry name" value="DEHYDROGENASE, PUTATIVE (AFU_ORTHOLOGUE AFUA_2G13270)-RELATED"/>
    <property type="match status" value="1"/>
</dbReference>
<evidence type="ECO:0000259" key="1">
    <source>
        <dbReference type="SMART" id="SM00829"/>
    </source>
</evidence>
<dbReference type="Pfam" id="PF00107">
    <property type="entry name" value="ADH_zinc_N"/>
    <property type="match status" value="1"/>
</dbReference>
<dbReference type="Proteomes" id="UP000800093">
    <property type="component" value="Unassembled WGS sequence"/>
</dbReference>
<dbReference type="SUPFAM" id="SSF51735">
    <property type="entry name" value="NAD(P)-binding Rossmann-fold domains"/>
    <property type="match status" value="1"/>
</dbReference>
<dbReference type="InterPro" id="IPR020843">
    <property type="entry name" value="ER"/>
</dbReference>
<dbReference type="Gene3D" id="3.90.180.10">
    <property type="entry name" value="Medium-chain alcohol dehydrogenases, catalytic domain"/>
    <property type="match status" value="1"/>
</dbReference>
<dbReference type="OrthoDB" id="201656at2759"/>
<dbReference type="InterPro" id="IPR011032">
    <property type="entry name" value="GroES-like_sf"/>
</dbReference>
<sequence>MMEGDYEADYGITEPFPLYLYFEMDDQTKIRLLRINQIKPDEPTMRAVWAAYGNDSDPISAVRSDIWKIPKPPKGWVRVKVSAAGLNYHDIFTLRGLGMFELEFPLILGNEAAGMLEDGTEVIIYPVMGNPDFEGDSTLDPARHVLGELTQGSLAEYVIVPEGNIIKKPANMSFETASVLGIAWLTAYRMLFTRSGLQMDQKMLVQGSTGGVATALIQLGRAAGMEVWCTGRTEEKQSKATSLGAHRTFQPGEELPEKVAAVFDMSGAQTFKHSMESLAAGGTLVSCGLHSGGMTAEVDLMKLFTQGINIHGSYAGNKKEFEDLVEFVATHKLEPYISAVLPLERATDGLQMILNGTIQGKVVIKI</sequence>
<name>A0A9P4K3L6_9PLEO</name>